<dbReference type="AlphaFoldDB" id="A0A1A8C0Q9"/>
<evidence type="ECO:0000256" key="1">
    <source>
        <dbReference type="SAM" id="Phobius"/>
    </source>
</evidence>
<feature type="transmembrane region" description="Helical" evidence="1">
    <location>
        <begin position="480"/>
        <end position="497"/>
    </location>
</feature>
<sequence length="537" mass="61206">MASPVLRIIFGDVSDSRKMHLDSGIPATLSELHMLVKTFFDLKEDFRLQYMDEDFNAFMNLTSVSDVKDKGTLKVIYNPKPTLEEQFITLYPVETSTNSSVYTCQGTSSPGPSLVSSCSDDTLYTSTPHSSPDVQPTRQFSWPNVFVVPKFTYDVELELQQKNAEYEANGTLFKPGIKLKGVILDGLAQEMLKYTKYPKDYQCEEVAAALTRTHPCLGQLGSKTGFWGWKQSLKYKMQNYRTKLGRLGDPEIRVNSLKHKREGQGKTAANIKKPRKAEVYYVPLPPKGESTESLETERVALLSEIKKRDNEAVIKAKMERTFSHRRLEIVEQRPMIRDFMNRWPALFKESEVNAEFLRITTKPLQAKFLAQLDNLTDKLMKIFEGSKGSKGQKIKDIMAISSLCDDIDIKREHTLKSLVIYFNEDPDLLFKEYLTSSTEDERLRSTAATVMGIYTIRREGVQEPEDVGVVIEGTTVMNNLGSVIMAFIVLFGLIYALDLSYPNDLKYTFEFCQKILMNLDGQRLSTKMQQMKLKMLA</sequence>
<gene>
    <name evidence="2" type="primary">SI:CH211-193K19.2</name>
</gene>
<proteinExistence type="predicted"/>
<reference evidence="2" key="1">
    <citation type="submission" date="2016-05" db="EMBL/GenBank/DDBJ databases">
        <authorList>
            <person name="Lavstsen T."/>
            <person name="Jespersen J.S."/>
        </authorList>
    </citation>
    <scope>NUCLEOTIDE SEQUENCE</scope>
    <source>
        <tissue evidence="2">Brain</tissue>
    </source>
</reference>
<organism evidence="2">
    <name type="scientific">Nothobranchius kadleci</name>
    <name type="common">African annual killifish</name>
    <dbReference type="NCBI Taxonomy" id="1051664"/>
    <lineage>
        <taxon>Eukaryota</taxon>
        <taxon>Metazoa</taxon>
        <taxon>Chordata</taxon>
        <taxon>Craniata</taxon>
        <taxon>Vertebrata</taxon>
        <taxon>Euteleostomi</taxon>
        <taxon>Actinopterygii</taxon>
        <taxon>Neopterygii</taxon>
        <taxon>Teleostei</taxon>
        <taxon>Neoteleostei</taxon>
        <taxon>Acanthomorphata</taxon>
        <taxon>Ovalentaria</taxon>
        <taxon>Atherinomorphae</taxon>
        <taxon>Cyprinodontiformes</taxon>
        <taxon>Nothobranchiidae</taxon>
        <taxon>Nothobranchius</taxon>
    </lineage>
</organism>
<keyword evidence="1" id="KW-1133">Transmembrane helix</keyword>
<dbReference type="EMBL" id="HADZ01008737">
    <property type="protein sequence ID" value="SBP72678.1"/>
    <property type="molecule type" value="Transcribed_RNA"/>
</dbReference>
<keyword evidence="1" id="KW-0472">Membrane</keyword>
<keyword evidence="1" id="KW-0812">Transmembrane</keyword>
<protein>
    <submittedName>
        <fullName evidence="2">Si:ch211-193k19.2</fullName>
    </submittedName>
</protein>
<reference evidence="2" key="2">
    <citation type="submission" date="2016-06" db="EMBL/GenBank/DDBJ databases">
        <title>The genome of a short-lived fish provides insights into sex chromosome evolution and the genetic control of aging.</title>
        <authorList>
            <person name="Reichwald K."/>
            <person name="Felder M."/>
            <person name="Petzold A."/>
            <person name="Koch P."/>
            <person name="Groth M."/>
            <person name="Platzer M."/>
        </authorList>
    </citation>
    <scope>NUCLEOTIDE SEQUENCE</scope>
    <source>
        <tissue evidence="2">Brain</tissue>
    </source>
</reference>
<evidence type="ECO:0000313" key="2">
    <source>
        <dbReference type="EMBL" id="SBP72678.1"/>
    </source>
</evidence>
<dbReference type="PANTHER" id="PTHR31025:SF27">
    <property type="entry name" value="SI:CH211-193K19.2-RELATED"/>
    <property type="match status" value="1"/>
</dbReference>
<accession>A0A1A8C0Q9</accession>
<name>A0A1A8C0Q9_NOTKA</name>
<dbReference type="PANTHER" id="PTHR31025">
    <property type="entry name" value="SI:CH211-196P9.1-RELATED"/>
    <property type="match status" value="1"/>
</dbReference>